<reference evidence="2 3" key="1">
    <citation type="journal article" date="2021" name="BMC Genomics">
        <title>Telomere-to-telomere genome assembly of asparaginase-producing Trichoderma simmonsii.</title>
        <authorList>
            <person name="Chung D."/>
            <person name="Kwon Y.M."/>
            <person name="Yang Y."/>
        </authorList>
    </citation>
    <scope>NUCLEOTIDE SEQUENCE [LARGE SCALE GENOMIC DNA]</scope>
    <source>
        <strain evidence="2 3">GH-Sj1</strain>
    </source>
</reference>
<protein>
    <submittedName>
        <fullName evidence="2">Uncharacterized protein</fullName>
    </submittedName>
</protein>
<organism evidence="2 3">
    <name type="scientific">Trichoderma simmonsii</name>
    <dbReference type="NCBI Taxonomy" id="1491479"/>
    <lineage>
        <taxon>Eukaryota</taxon>
        <taxon>Fungi</taxon>
        <taxon>Dikarya</taxon>
        <taxon>Ascomycota</taxon>
        <taxon>Pezizomycotina</taxon>
        <taxon>Sordariomycetes</taxon>
        <taxon>Hypocreomycetidae</taxon>
        <taxon>Hypocreales</taxon>
        <taxon>Hypocreaceae</taxon>
        <taxon>Trichoderma</taxon>
    </lineage>
</organism>
<evidence type="ECO:0000313" key="2">
    <source>
        <dbReference type="EMBL" id="QYS97052.1"/>
    </source>
</evidence>
<evidence type="ECO:0000313" key="3">
    <source>
        <dbReference type="Proteomes" id="UP000826661"/>
    </source>
</evidence>
<dbReference type="AlphaFoldDB" id="A0A8G0PE05"/>
<feature type="compositionally biased region" description="Polar residues" evidence="1">
    <location>
        <begin position="10"/>
        <end position="30"/>
    </location>
</feature>
<keyword evidence="3" id="KW-1185">Reference proteome</keyword>
<gene>
    <name evidence="2" type="ORF">H0G86_004287</name>
</gene>
<sequence>MERFCGPATESKQPMASNYWTHANSRPETLSSKKKNQGKFGQQKLGKCGGQTRHGDWQAPVCARTAQLAGTPWESWNKGPGEDMEGRHLAFVRSTFTFRWALGCDSVVDSFSRW</sequence>
<proteinExistence type="predicted"/>
<name>A0A8G0PE05_9HYPO</name>
<evidence type="ECO:0000256" key="1">
    <source>
        <dbReference type="SAM" id="MobiDB-lite"/>
    </source>
</evidence>
<feature type="region of interest" description="Disordered" evidence="1">
    <location>
        <begin position="1"/>
        <end position="56"/>
    </location>
</feature>
<dbReference type="EMBL" id="CP075865">
    <property type="protein sequence ID" value="QYS97052.1"/>
    <property type="molecule type" value="Genomic_DNA"/>
</dbReference>
<accession>A0A8G0PE05</accession>
<dbReference type="Proteomes" id="UP000826661">
    <property type="component" value="Chromosome II"/>
</dbReference>